<proteinExistence type="predicted"/>
<gene>
    <name evidence="1" type="ORF">SK128_003714</name>
</gene>
<accession>A0AAN9AHI2</accession>
<keyword evidence="2" id="KW-1185">Reference proteome</keyword>
<reference evidence="1 2" key="1">
    <citation type="submission" date="2023-11" db="EMBL/GenBank/DDBJ databases">
        <title>Halocaridina rubra genome assembly.</title>
        <authorList>
            <person name="Smith C."/>
        </authorList>
    </citation>
    <scope>NUCLEOTIDE SEQUENCE [LARGE SCALE GENOMIC DNA]</scope>
    <source>
        <strain evidence="1">EP-1</strain>
        <tissue evidence="1">Whole</tissue>
    </source>
</reference>
<name>A0AAN9AHI2_HALRR</name>
<sequence>MQDPPQESKPISSGIFFQLASQTTKENNAMVSASHSIVMYRLSVHVSTLEVKLTDWSWLLSCLWDTTLPTMTMEDSYVTKFWIEVRIREYLAFFKAFKVDNVRSSR</sequence>
<protein>
    <submittedName>
        <fullName evidence="1">Uncharacterized protein</fullName>
    </submittedName>
</protein>
<dbReference type="EMBL" id="JAXCGZ010000038">
    <property type="protein sequence ID" value="KAK7086934.1"/>
    <property type="molecule type" value="Genomic_DNA"/>
</dbReference>
<dbReference type="AlphaFoldDB" id="A0AAN9AHI2"/>
<dbReference type="Proteomes" id="UP001381693">
    <property type="component" value="Unassembled WGS sequence"/>
</dbReference>
<comment type="caution">
    <text evidence="1">The sequence shown here is derived from an EMBL/GenBank/DDBJ whole genome shotgun (WGS) entry which is preliminary data.</text>
</comment>
<organism evidence="1 2">
    <name type="scientific">Halocaridina rubra</name>
    <name type="common">Hawaiian red shrimp</name>
    <dbReference type="NCBI Taxonomy" id="373956"/>
    <lineage>
        <taxon>Eukaryota</taxon>
        <taxon>Metazoa</taxon>
        <taxon>Ecdysozoa</taxon>
        <taxon>Arthropoda</taxon>
        <taxon>Crustacea</taxon>
        <taxon>Multicrustacea</taxon>
        <taxon>Malacostraca</taxon>
        <taxon>Eumalacostraca</taxon>
        <taxon>Eucarida</taxon>
        <taxon>Decapoda</taxon>
        <taxon>Pleocyemata</taxon>
        <taxon>Caridea</taxon>
        <taxon>Atyoidea</taxon>
        <taxon>Atyidae</taxon>
        <taxon>Halocaridina</taxon>
    </lineage>
</organism>
<evidence type="ECO:0000313" key="2">
    <source>
        <dbReference type="Proteomes" id="UP001381693"/>
    </source>
</evidence>
<evidence type="ECO:0000313" key="1">
    <source>
        <dbReference type="EMBL" id="KAK7086934.1"/>
    </source>
</evidence>